<dbReference type="InterPro" id="IPR012292">
    <property type="entry name" value="Globin/Proto"/>
</dbReference>
<organism evidence="1">
    <name type="scientific">marine metagenome</name>
    <dbReference type="NCBI Taxonomy" id="408172"/>
    <lineage>
        <taxon>unclassified sequences</taxon>
        <taxon>metagenomes</taxon>
        <taxon>ecological metagenomes</taxon>
    </lineage>
</organism>
<dbReference type="GO" id="GO:0019825">
    <property type="term" value="F:oxygen binding"/>
    <property type="evidence" value="ECO:0007669"/>
    <property type="project" value="InterPro"/>
</dbReference>
<proteinExistence type="predicted"/>
<reference evidence="1" key="1">
    <citation type="submission" date="2018-05" db="EMBL/GenBank/DDBJ databases">
        <authorList>
            <person name="Lanie J.A."/>
            <person name="Ng W.-L."/>
            <person name="Kazmierczak K.M."/>
            <person name="Andrzejewski T.M."/>
            <person name="Davidsen T.M."/>
            <person name="Wayne K.J."/>
            <person name="Tettelin H."/>
            <person name="Glass J.I."/>
            <person name="Rusch D."/>
            <person name="Podicherti R."/>
            <person name="Tsui H.-C.T."/>
            <person name="Winkler M.E."/>
        </authorList>
    </citation>
    <scope>NUCLEOTIDE SEQUENCE</scope>
</reference>
<dbReference type="GO" id="GO:0020037">
    <property type="term" value="F:heme binding"/>
    <property type="evidence" value="ECO:0007669"/>
    <property type="project" value="InterPro"/>
</dbReference>
<name>A0A381ZQ99_9ZZZZ</name>
<feature type="non-terminal residue" evidence="1">
    <location>
        <position position="1"/>
    </location>
</feature>
<sequence length="384" mass="43421">VEIAVADLRQAFDESYYRLMGGGVSIADKGDSFFNRFYQKFTDASPEVKGKFANTDFAEQVNMRVLLYIAFCLLMPDIAVAADSYTVPRTEHGQPDLQGIWTNATITPLQRPRNLGDQRAYTAEEAMGLEATATQSEYEKTLPLDAERTAPEAGSRVGQNADFDFYGSYTNLANYGGEYRTSLIVKPADGRWPHVENYSALDHWGQQRTRGLDPFDGPEGRPSGERCLDRGLLLSLARIVPYNANYQIVQNRDYVLIHAEVGHDSRIIKLSGDYFPGDFDHWHGDSVGHWERDTLVVESRNFRPEQSSGFVRMTDNITVVERFTRVTENAIEYSYELTDPTIYTETVRVEMPLKQIPAEDHMYEYACHEGNYSLSSILAGARRA</sequence>
<feature type="non-terminal residue" evidence="1">
    <location>
        <position position="384"/>
    </location>
</feature>
<protein>
    <submittedName>
        <fullName evidence="1">Uncharacterized protein</fullName>
    </submittedName>
</protein>
<accession>A0A381ZQ99</accession>
<gene>
    <name evidence="1" type="ORF">METZ01_LOCUS144233</name>
</gene>
<evidence type="ECO:0000313" key="1">
    <source>
        <dbReference type="EMBL" id="SVA91379.1"/>
    </source>
</evidence>
<dbReference type="AlphaFoldDB" id="A0A381ZQ99"/>
<dbReference type="EMBL" id="UINC01022216">
    <property type="protein sequence ID" value="SVA91379.1"/>
    <property type="molecule type" value="Genomic_DNA"/>
</dbReference>
<dbReference type="Gene3D" id="1.10.490.10">
    <property type="entry name" value="Globins"/>
    <property type="match status" value="1"/>
</dbReference>